<gene>
    <name evidence="1" type="ORF">NEZAVI_LOCUS288</name>
</gene>
<dbReference type="EMBL" id="OV725077">
    <property type="protein sequence ID" value="CAH1388727.1"/>
    <property type="molecule type" value="Genomic_DNA"/>
</dbReference>
<reference evidence="1" key="1">
    <citation type="submission" date="2022-01" db="EMBL/GenBank/DDBJ databases">
        <authorList>
            <person name="King R."/>
        </authorList>
    </citation>
    <scope>NUCLEOTIDE SEQUENCE</scope>
</reference>
<organism evidence="1 2">
    <name type="scientific">Nezara viridula</name>
    <name type="common">Southern green stink bug</name>
    <name type="synonym">Cimex viridulus</name>
    <dbReference type="NCBI Taxonomy" id="85310"/>
    <lineage>
        <taxon>Eukaryota</taxon>
        <taxon>Metazoa</taxon>
        <taxon>Ecdysozoa</taxon>
        <taxon>Arthropoda</taxon>
        <taxon>Hexapoda</taxon>
        <taxon>Insecta</taxon>
        <taxon>Pterygota</taxon>
        <taxon>Neoptera</taxon>
        <taxon>Paraneoptera</taxon>
        <taxon>Hemiptera</taxon>
        <taxon>Heteroptera</taxon>
        <taxon>Panheteroptera</taxon>
        <taxon>Pentatomomorpha</taxon>
        <taxon>Pentatomoidea</taxon>
        <taxon>Pentatomidae</taxon>
        <taxon>Pentatominae</taxon>
        <taxon>Nezara</taxon>
    </lineage>
</organism>
<protein>
    <submittedName>
        <fullName evidence="1">Uncharacterized protein</fullName>
    </submittedName>
</protein>
<sequence length="158" mass="16483">MCRGCPPIILGGLTLSYPRNVRGLPPRLQSPGCVGVVPLSFLAVLPYPILATNNLVGPCFPTVPLASSRLSLGVWGYLSSQCQGIASSVAEPWMCRGCPPIILGGLTLSYPRNARGLPPRLLSPGCVGVVPLSFLSVLPYPILATSGDCLLGCRALDV</sequence>
<dbReference type="AlphaFoldDB" id="A0A9P0H1F1"/>
<proteinExistence type="predicted"/>
<evidence type="ECO:0000313" key="2">
    <source>
        <dbReference type="Proteomes" id="UP001152798"/>
    </source>
</evidence>
<accession>A0A9P0H1F1</accession>
<dbReference type="Proteomes" id="UP001152798">
    <property type="component" value="Chromosome 1"/>
</dbReference>
<keyword evidence="2" id="KW-1185">Reference proteome</keyword>
<name>A0A9P0H1F1_NEZVI</name>
<evidence type="ECO:0000313" key="1">
    <source>
        <dbReference type="EMBL" id="CAH1388727.1"/>
    </source>
</evidence>